<dbReference type="RefSeq" id="WP_169163160.1">
    <property type="nucleotide sequence ID" value="NZ_JABBFW010000029.1"/>
</dbReference>
<name>A0A848FJ49_9BURK</name>
<accession>A0A848FJ49</accession>
<gene>
    <name evidence="1" type="ORF">HHL10_25165</name>
</gene>
<organism evidence="1 2">
    <name type="scientific">Azohydromonas caseinilytica</name>
    <dbReference type="NCBI Taxonomy" id="2728836"/>
    <lineage>
        <taxon>Bacteria</taxon>
        <taxon>Pseudomonadati</taxon>
        <taxon>Pseudomonadota</taxon>
        <taxon>Betaproteobacteria</taxon>
        <taxon>Burkholderiales</taxon>
        <taxon>Sphaerotilaceae</taxon>
        <taxon>Azohydromonas</taxon>
    </lineage>
</organism>
<keyword evidence="2" id="KW-1185">Reference proteome</keyword>
<sequence length="123" mass="13259">MPTDAFETLLAPYSKLARANMELFARFSSSPEILNQTLGTAQKLATEGRDPNAGLPGANAYMDFVMGLVKNWLDFWTDLGQSALGLMDQGQDLFKKAPGFAADAARAVTDIQPKPPRTRPAAA</sequence>
<comment type="caution">
    <text evidence="1">The sequence shown here is derived from an EMBL/GenBank/DDBJ whole genome shotgun (WGS) entry which is preliminary data.</text>
</comment>
<dbReference type="AlphaFoldDB" id="A0A848FJ49"/>
<evidence type="ECO:0008006" key="3">
    <source>
        <dbReference type="Google" id="ProtNLM"/>
    </source>
</evidence>
<protein>
    <recommendedName>
        <fullName evidence="3">Phasin protein</fullName>
    </recommendedName>
</protein>
<reference evidence="1 2" key="1">
    <citation type="submission" date="2020-04" db="EMBL/GenBank/DDBJ databases">
        <title>Azohydromonas sp. isolated from soil.</title>
        <authorList>
            <person name="Dahal R.H."/>
        </authorList>
    </citation>
    <scope>NUCLEOTIDE SEQUENCE [LARGE SCALE GENOMIC DNA]</scope>
    <source>
        <strain evidence="1 2">G-1-1-14</strain>
    </source>
</reference>
<evidence type="ECO:0000313" key="1">
    <source>
        <dbReference type="EMBL" id="NML18263.1"/>
    </source>
</evidence>
<proteinExistence type="predicted"/>
<dbReference type="Proteomes" id="UP000574067">
    <property type="component" value="Unassembled WGS sequence"/>
</dbReference>
<evidence type="ECO:0000313" key="2">
    <source>
        <dbReference type="Proteomes" id="UP000574067"/>
    </source>
</evidence>
<dbReference type="EMBL" id="JABBFW010000029">
    <property type="protein sequence ID" value="NML18263.1"/>
    <property type="molecule type" value="Genomic_DNA"/>
</dbReference>